<reference evidence="2" key="1">
    <citation type="journal article" date="2013" name="Science">
        <title>The Amborella genome and the evolution of flowering plants.</title>
        <authorList>
            <consortium name="Amborella Genome Project"/>
        </authorList>
    </citation>
    <scope>NUCLEOTIDE SEQUENCE [LARGE SCALE GENOMIC DNA]</scope>
</reference>
<dbReference type="Proteomes" id="UP000017836">
    <property type="component" value="Unassembled WGS sequence"/>
</dbReference>
<proteinExistence type="predicted"/>
<name>W1NEF8_AMBTC</name>
<dbReference type="EMBL" id="KI397628">
    <property type="protein sequence ID" value="ERM93768.1"/>
    <property type="molecule type" value="Genomic_DNA"/>
</dbReference>
<evidence type="ECO:0000313" key="2">
    <source>
        <dbReference type="Proteomes" id="UP000017836"/>
    </source>
</evidence>
<dbReference type="HOGENOM" id="CLU_2349510_0_0_1"/>
<protein>
    <submittedName>
        <fullName evidence="1">Uncharacterized protein</fullName>
    </submittedName>
</protein>
<keyword evidence="2" id="KW-1185">Reference proteome</keyword>
<organism evidence="1 2">
    <name type="scientific">Amborella trichopoda</name>
    <dbReference type="NCBI Taxonomy" id="13333"/>
    <lineage>
        <taxon>Eukaryota</taxon>
        <taxon>Viridiplantae</taxon>
        <taxon>Streptophyta</taxon>
        <taxon>Embryophyta</taxon>
        <taxon>Tracheophyta</taxon>
        <taxon>Spermatophyta</taxon>
        <taxon>Magnoliopsida</taxon>
        <taxon>Amborellales</taxon>
        <taxon>Amborellaceae</taxon>
        <taxon>Amborella</taxon>
    </lineage>
</organism>
<gene>
    <name evidence="1" type="ORF">AMTR_s00004p00269520</name>
</gene>
<dbReference type="AlphaFoldDB" id="W1NEF8"/>
<accession>W1NEF8</accession>
<dbReference type="Gramene" id="ERM93768">
    <property type="protein sequence ID" value="ERM93768"/>
    <property type="gene ID" value="AMTR_s00004p00269520"/>
</dbReference>
<sequence length="97" mass="10201">MPTMKPLPYPASSSLNVTVLAAKPSPCLASSSLNVTVPAAKPSPCLASSSLSLSIKTMLFLLQPLQNHGKTIAKPGSLLQEHPLMLKIVAPSFVQYC</sequence>
<evidence type="ECO:0000313" key="1">
    <source>
        <dbReference type="EMBL" id="ERM93768.1"/>
    </source>
</evidence>